<sequence>MTVAQQANIIRLLRDIIASCDRFHPQINGLSQEEWPKVHRRTGGDAKGAFSPDPFIDETPTMMRNDYRIVFTNGDFAPRIIMVKGHVVIDWEHSGAYNA</sequence>
<dbReference type="AlphaFoldDB" id="A0AAD6ZKH2"/>
<dbReference type="EMBL" id="JARIHO010000042">
    <property type="protein sequence ID" value="KAJ7326285.1"/>
    <property type="molecule type" value="Genomic_DNA"/>
</dbReference>
<dbReference type="Proteomes" id="UP001218218">
    <property type="component" value="Unassembled WGS sequence"/>
</dbReference>
<reference evidence="1" key="1">
    <citation type="submission" date="2023-03" db="EMBL/GenBank/DDBJ databases">
        <title>Massive genome expansion in bonnet fungi (Mycena s.s.) driven by repeated elements and novel gene families across ecological guilds.</title>
        <authorList>
            <consortium name="Lawrence Berkeley National Laboratory"/>
            <person name="Harder C.B."/>
            <person name="Miyauchi S."/>
            <person name="Viragh M."/>
            <person name="Kuo A."/>
            <person name="Thoen E."/>
            <person name="Andreopoulos B."/>
            <person name="Lu D."/>
            <person name="Skrede I."/>
            <person name="Drula E."/>
            <person name="Henrissat B."/>
            <person name="Morin E."/>
            <person name="Kohler A."/>
            <person name="Barry K."/>
            <person name="LaButti K."/>
            <person name="Morin E."/>
            <person name="Salamov A."/>
            <person name="Lipzen A."/>
            <person name="Mereny Z."/>
            <person name="Hegedus B."/>
            <person name="Baldrian P."/>
            <person name="Stursova M."/>
            <person name="Weitz H."/>
            <person name="Taylor A."/>
            <person name="Grigoriev I.V."/>
            <person name="Nagy L.G."/>
            <person name="Martin F."/>
            <person name="Kauserud H."/>
        </authorList>
    </citation>
    <scope>NUCLEOTIDE SEQUENCE</scope>
    <source>
        <strain evidence="1">CBHHK002</strain>
    </source>
</reference>
<protein>
    <submittedName>
        <fullName evidence="1">Uncharacterized protein</fullName>
    </submittedName>
</protein>
<name>A0AAD6ZKH2_9AGAR</name>
<organism evidence="1 2">
    <name type="scientific">Mycena albidolilacea</name>
    <dbReference type="NCBI Taxonomy" id="1033008"/>
    <lineage>
        <taxon>Eukaryota</taxon>
        <taxon>Fungi</taxon>
        <taxon>Dikarya</taxon>
        <taxon>Basidiomycota</taxon>
        <taxon>Agaricomycotina</taxon>
        <taxon>Agaricomycetes</taxon>
        <taxon>Agaricomycetidae</taxon>
        <taxon>Agaricales</taxon>
        <taxon>Marasmiineae</taxon>
        <taxon>Mycenaceae</taxon>
        <taxon>Mycena</taxon>
    </lineage>
</organism>
<evidence type="ECO:0000313" key="2">
    <source>
        <dbReference type="Proteomes" id="UP001218218"/>
    </source>
</evidence>
<proteinExistence type="predicted"/>
<accession>A0AAD6ZKH2</accession>
<evidence type="ECO:0000313" key="1">
    <source>
        <dbReference type="EMBL" id="KAJ7326285.1"/>
    </source>
</evidence>
<comment type="caution">
    <text evidence="1">The sequence shown here is derived from an EMBL/GenBank/DDBJ whole genome shotgun (WGS) entry which is preliminary data.</text>
</comment>
<gene>
    <name evidence="1" type="ORF">DFH08DRAFT_1027169</name>
</gene>
<keyword evidence="2" id="KW-1185">Reference proteome</keyword>